<reference evidence="2" key="1">
    <citation type="journal article" date="2014" name="Nat. Commun.">
        <title>Multiple recent horizontal transfers of a large genomic region in cheese making fungi.</title>
        <authorList>
            <person name="Cheeseman K."/>
            <person name="Ropars J."/>
            <person name="Renault P."/>
            <person name="Dupont J."/>
            <person name="Gouzy J."/>
            <person name="Branca A."/>
            <person name="Abraham A.L."/>
            <person name="Ceppi M."/>
            <person name="Conseiller E."/>
            <person name="Debuchy R."/>
            <person name="Malagnac F."/>
            <person name="Goarin A."/>
            <person name="Silar P."/>
            <person name="Lacoste S."/>
            <person name="Sallet E."/>
            <person name="Bensimon A."/>
            <person name="Giraud T."/>
            <person name="Brygoo Y."/>
        </authorList>
    </citation>
    <scope>NUCLEOTIDE SEQUENCE [LARGE SCALE GENOMIC DNA]</scope>
    <source>
        <strain evidence="2">FM164</strain>
    </source>
</reference>
<sequence>MPASFDLHGKVALITGAGRGLGASIAKELASHGALCRGQLCSRRWASTGRYRSHSGFARQPTRYRHPSRCDQAVGGDAVV</sequence>
<name>W6QM60_PENRF</name>
<proteinExistence type="predicted"/>
<evidence type="ECO:0000313" key="3">
    <source>
        <dbReference type="Proteomes" id="UP000030686"/>
    </source>
</evidence>
<evidence type="ECO:0000313" key="2">
    <source>
        <dbReference type="EMBL" id="CDM37928.1"/>
    </source>
</evidence>
<dbReference type="Gene3D" id="3.40.50.720">
    <property type="entry name" value="NAD(P)-binding Rossmann-like Domain"/>
    <property type="match status" value="1"/>
</dbReference>
<dbReference type="EMBL" id="HG792021">
    <property type="protein sequence ID" value="CDM37928.1"/>
    <property type="molecule type" value="Genomic_DNA"/>
</dbReference>
<evidence type="ECO:0000256" key="1">
    <source>
        <dbReference type="SAM" id="MobiDB-lite"/>
    </source>
</evidence>
<feature type="region of interest" description="Disordered" evidence="1">
    <location>
        <begin position="49"/>
        <end position="80"/>
    </location>
</feature>
<protein>
    <submittedName>
        <fullName evidence="2">Short-chain dehydrogenase/reductase SDR</fullName>
    </submittedName>
</protein>
<dbReference type="InterPro" id="IPR036291">
    <property type="entry name" value="NAD(P)-bd_dom_sf"/>
</dbReference>
<organism evidence="2 3">
    <name type="scientific">Penicillium roqueforti (strain FM164)</name>
    <dbReference type="NCBI Taxonomy" id="1365484"/>
    <lineage>
        <taxon>Eukaryota</taxon>
        <taxon>Fungi</taxon>
        <taxon>Dikarya</taxon>
        <taxon>Ascomycota</taxon>
        <taxon>Pezizomycotina</taxon>
        <taxon>Eurotiomycetes</taxon>
        <taxon>Eurotiomycetidae</taxon>
        <taxon>Eurotiales</taxon>
        <taxon>Aspergillaceae</taxon>
        <taxon>Penicillium</taxon>
    </lineage>
</organism>
<keyword evidence="3" id="KW-1185">Reference proteome</keyword>
<dbReference type="SUPFAM" id="SSF51735">
    <property type="entry name" value="NAD(P)-binding Rossmann-fold domains"/>
    <property type="match status" value="1"/>
</dbReference>
<dbReference type="AlphaFoldDB" id="W6QM60"/>
<dbReference type="Proteomes" id="UP000030686">
    <property type="component" value="Unassembled WGS sequence"/>
</dbReference>
<accession>W6QM60</accession>
<gene>
    <name evidence="2" type="ORF">PROQFM164_S07g000277</name>
</gene>
<dbReference type="OrthoDB" id="47007at2759"/>